<gene>
    <name evidence="2" type="ORF">FRD01_00405</name>
</gene>
<evidence type="ECO:0000313" key="2">
    <source>
        <dbReference type="EMBL" id="QED25746.1"/>
    </source>
</evidence>
<dbReference type="AlphaFoldDB" id="A0A5B8XPR4"/>
<sequence length="409" mass="41944">MSIAIVVLALILSLAAIVVGLKRPSFTKHVQAALWVGLGAACAAAFFGEGLDPKLLVGVSSLALMVGATSARLDGDSLADSGILSIGLALPVLAFSEGAFLEPHLGFLVLAFAGLLAASLGAWTVVMSRRFASVLGATSVAGALVIGFARGAIGEGGYHLPLSSSGSPVYWEVPPMERLPDGIRLLATGPLPDWAPVVLLVLGILGLVAPVFHKSQKARLGIAGLGALGAVVMAWVMATIRAGGTGPTEPYKEYARQILLNRQLPESVLVGAKFSAESQIVVDLAAVMPDLFLLTLAGAFFVLGGRGPATNAKGPEVQRAAVLFWGAWFVSVLFHMTLFGVPGIHSASEWTLLGNVLIGTSVALAIASTNAKISGAALKFGPVLVLVALILSAAGSWVFQTPFGLSLSL</sequence>
<feature type="transmembrane region" description="Helical" evidence="1">
    <location>
        <begin position="350"/>
        <end position="368"/>
    </location>
</feature>
<feature type="transmembrane region" description="Helical" evidence="1">
    <location>
        <begin position="291"/>
        <end position="309"/>
    </location>
</feature>
<proteinExistence type="predicted"/>
<dbReference type="Proteomes" id="UP000321595">
    <property type="component" value="Chromosome"/>
</dbReference>
<feature type="transmembrane region" description="Helical" evidence="1">
    <location>
        <begin position="194"/>
        <end position="213"/>
    </location>
</feature>
<dbReference type="KEGG" id="bbae:FRD01_00405"/>
<feature type="transmembrane region" description="Helical" evidence="1">
    <location>
        <begin position="220"/>
        <end position="240"/>
    </location>
</feature>
<name>A0A5B8XPR4_9DELT</name>
<feature type="transmembrane region" description="Helical" evidence="1">
    <location>
        <begin position="105"/>
        <end position="126"/>
    </location>
</feature>
<evidence type="ECO:0000313" key="3">
    <source>
        <dbReference type="Proteomes" id="UP000321595"/>
    </source>
</evidence>
<feature type="transmembrane region" description="Helical" evidence="1">
    <location>
        <begin position="380"/>
        <end position="399"/>
    </location>
</feature>
<feature type="transmembrane region" description="Helical" evidence="1">
    <location>
        <begin position="321"/>
        <end position="344"/>
    </location>
</feature>
<protein>
    <submittedName>
        <fullName evidence="2">Uncharacterized protein</fullName>
    </submittedName>
</protein>
<feature type="transmembrane region" description="Helical" evidence="1">
    <location>
        <begin position="30"/>
        <end position="48"/>
    </location>
</feature>
<evidence type="ECO:0000256" key="1">
    <source>
        <dbReference type="SAM" id="Phobius"/>
    </source>
</evidence>
<dbReference type="RefSeq" id="WP_146956591.1">
    <property type="nucleotide sequence ID" value="NZ_CP042467.1"/>
</dbReference>
<organism evidence="2 3">
    <name type="scientific">Microvenator marinus</name>
    <dbReference type="NCBI Taxonomy" id="2600177"/>
    <lineage>
        <taxon>Bacteria</taxon>
        <taxon>Deltaproteobacteria</taxon>
        <taxon>Bradymonadales</taxon>
        <taxon>Microvenatoraceae</taxon>
        <taxon>Microvenator</taxon>
    </lineage>
</organism>
<reference evidence="2 3" key="1">
    <citation type="submission" date="2019-08" db="EMBL/GenBank/DDBJ databases">
        <authorList>
            <person name="Liang Q."/>
        </authorList>
    </citation>
    <scope>NUCLEOTIDE SEQUENCE [LARGE SCALE GENOMIC DNA]</scope>
    <source>
        <strain evidence="2 3">V1718</strain>
    </source>
</reference>
<keyword evidence="1" id="KW-0472">Membrane</keyword>
<keyword evidence="1" id="KW-1133">Transmembrane helix</keyword>
<feature type="transmembrane region" description="Helical" evidence="1">
    <location>
        <begin position="133"/>
        <end position="153"/>
    </location>
</feature>
<keyword evidence="1" id="KW-0812">Transmembrane</keyword>
<keyword evidence="3" id="KW-1185">Reference proteome</keyword>
<dbReference type="EMBL" id="CP042467">
    <property type="protein sequence ID" value="QED25746.1"/>
    <property type="molecule type" value="Genomic_DNA"/>
</dbReference>
<accession>A0A5B8XPR4</accession>